<feature type="region of interest" description="Disordered" evidence="1">
    <location>
        <begin position="1"/>
        <end position="40"/>
    </location>
</feature>
<evidence type="ECO:0000313" key="2">
    <source>
        <dbReference type="EMBL" id="PVD36759.1"/>
    </source>
</evidence>
<evidence type="ECO:0000256" key="1">
    <source>
        <dbReference type="SAM" id="MobiDB-lite"/>
    </source>
</evidence>
<keyword evidence="3" id="KW-1185">Reference proteome</keyword>
<organism evidence="2 3">
    <name type="scientific">Pomacea canaliculata</name>
    <name type="common">Golden apple snail</name>
    <dbReference type="NCBI Taxonomy" id="400727"/>
    <lineage>
        <taxon>Eukaryota</taxon>
        <taxon>Metazoa</taxon>
        <taxon>Spiralia</taxon>
        <taxon>Lophotrochozoa</taxon>
        <taxon>Mollusca</taxon>
        <taxon>Gastropoda</taxon>
        <taxon>Caenogastropoda</taxon>
        <taxon>Architaenioglossa</taxon>
        <taxon>Ampullarioidea</taxon>
        <taxon>Ampullariidae</taxon>
        <taxon>Pomacea</taxon>
    </lineage>
</organism>
<proteinExistence type="predicted"/>
<feature type="compositionally biased region" description="Polar residues" evidence="1">
    <location>
        <begin position="19"/>
        <end position="37"/>
    </location>
</feature>
<name>A0A2T7PTM0_POMCA</name>
<protein>
    <submittedName>
        <fullName evidence="2">Uncharacterized protein</fullName>
    </submittedName>
</protein>
<dbReference type="Proteomes" id="UP000245119">
    <property type="component" value="Linkage Group LG2"/>
</dbReference>
<dbReference type="AlphaFoldDB" id="A0A2T7PTM0"/>
<sequence>MLGTKPHPAKTGEYLPTDKLNSLQKNKQSPTQLYSDTVNDKRQLTRQADVALVTVSPRRPHNTVVLFFPALHTAFHCDKHPSVSHRLVPV</sequence>
<comment type="caution">
    <text evidence="2">The sequence shown here is derived from an EMBL/GenBank/DDBJ whole genome shotgun (WGS) entry which is preliminary data.</text>
</comment>
<accession>A0A2T7PTM0</accession>
<dbReference type="EMBL" id="PZQS01000002">
    <property type="protein sequence ID" value="PVD36759.1"/>
    <property type="molecule type" value="Genomic_DNA"/>
</dbReference>
<reference evidence="2 3" key="1">
    <citation type="submission" date="2018-04" db="EMBL/GenBank/DDBJ databases">
        <title>The genome of golden apple snail Pomacea canaliculata provides insight into stress tolerance and invasive adaptation.</title>
        <authorList>
            <person name="Liu C."/>
            <person name="Liu B."/>
            <person name="Ren Y."/>
            <person name="Zhang Y."/>
            <person name="Wang H."/>
            <person name="Li S."/>
            <person name="Jiang F."/>
            <person name="Yin L."/>
            <person name="Zhang G."/>
            <person name="Qian W."/>
            <person name="Fan W."/>
        </authorList>
    </citation>
    <scope>NUCLEOTIDE SEQUENCE [LARGE SCALE GENOMIC DNA]</scope>
    <source>
        <strain evidence="2">SZHN2017</strain>
        <tissue evidence="2">Muscle</tissue>
    </source>
</reference>
<evidence type="ECO:0000313" key="3">
    <source>
        <dbReference type="Proteomes" id="UP000245119"/>
    </source>
</evidence>
<gene>
    <name evidence="2" type="ORF">C0Q70_03749</name>
</gene>